<evidence type="ECO:0000256" key="3">
    <source>
        <dbReference type="ARBA" id="ARBA00022692"/>
    </source>
</evidence>
<evidence type="ECO:0000256" key="5">
    <source>
        <dbReference type="ARBA" id="ARBA00023136"/>
    </source>
</evidence>
<accession>A0A564G3D4</accession>
<organism evidence="8 9">
    <name type="scientific">Methylobacterium dankookense</name>
    <dbReference type="NCBI Taxonomy" id="560405"/>
    <lineage>
        <taxon>Bacteria</taxon>
        <taxon>Pseudomonadati</taxon>
        <taxon>Pseudomonadota</taxon>
        <taxon>Alphaproteobacteria</taxon>
        <taxon>Hyphomicrobiales</taxon>
        <taxon>Methylobacteriaceae</taxon>
        <taxon>Methylobacterium</taxon>
    </lineage>
</organism>
<feature type="domain" description="EamA" evidence="7">
    <location>
        <begin position="151"/>
        <end position="282"/>
    </location>
</feature>
<feature type="transmembrane region" description="Helical" evidence="6">
    <location>
        <begin position="121"/>
        <end position="139"/>
    </location>
</feature>
<gene>
    <name evidence="8" type="primary">rhtA</name>
    <name evidence="8" type="ORF">MTDSW087_04743</name>
</gene>
<feature type="transmembrane region" description="Helical" evidence="6">
    <location>
        <begin position="265"/>
        <end position="284"/>
    </location>
</feature>
<dbReference type="GO" id="GO:0005886">
    <property type="term" value="C:plasma membrane"/>
    <property type="evidence" value="ECO:0007669"/>
    <property type="project" value="UniProtKB-SubCell"/>
</dbReference>
<dbReference type="InterPro" id="IPR000620">
    <property type="entry name" value="EamA_dom"/>
</dbReference>
<proteinExistence type="predicted"/>
<dbReference type="AlphaFoldDB" id="A0A564G3D4"/>
<dbReference type="SUPFAM" id="SSF103481">
    <property type="entry name" value="Multidrug resistance efflux transporter EmrE"/>
    <property type="match status" value="2"/>
</dbReference>
<dbReference type="Gene3D" id="1.10.3730.20">
    <property type="match status" value="1"/>
</dbReference>
<evidence type="ECO:0000256" key="2">
    <source>
        <dbReference type="ARBA" id="ARBA00022475"/>
    </source>
</evidence>
<evidence type="ECO:0000259" key="7">
    <source>
        <dbReference type="Pfam" id="PF00892"/>
    </source>
</evidence>
<dbReference type="InterPro" id="IPR037185">
    <property type="entry name" value="EmrE-like"/>
</dbReference>
<feature type="transmembrane region" description="Helical" evidence="6">
    <location>
        <begin position="151"/>
        <end position="168"/>
    </location>
</feature>
<comment type="subcellular location">
    <subcellularLocation>
        <location evidence="1">Cell membrane</location>
        <topology evidence="1">Multi-pass membrane protein</topology>
    </subcellularLocation>
</comment>
<evidence type="ECO:0000256" key="6">
    <source>
        <dbReference type="SAM" id="Phobius"/>
    </source>
</evidence>
<dbReference type="Proteomes" id="UP000401717">
    <property type="component" value="Unassembled WGS sequence"/>
</dbReference>
<keyword evidence="4 6" id="KW-1133">Transmembrane helix</keyword>
<dbReference type="PANTHER" id="PTHR42920">
    <property type="entry name" value="OS03G0707200 PROTEIN-RELATED"/>
    <property type="match status" value="1"/>
</dbReference>
<feature type="transmembrane region" description="Helical" evidence="6">
    <location>
        <begin position="96"/>
        <end position="114"/>
    </location>
</feature>
<keyword evidence="5 6" id="KW-0472">Membrane</keyword>
<feature type="transmembrane region" description="Helical" evidence="6">
    <location>
        <begin position="40"/>
        <end position="58"/>
    </location>
</feature>
<name>A0A564G3D4_9HYPH</name>
<protein>
    <submittedName>
        <fullName evidence="8">Threonine/homoserine exporter RhtA</fullName>
    </submittedName>
</protein>
<sequence>MTESRPAALLLPVVALVAGMVSLQTGAAFAKSLFPLVGAAGVSALRVGFSALILLAVWRPWRRSLNARDAGWILLYGAALGLMNLLFYMALRTIPLGPAVAIEFAGPLAVALAASRRTADFLWIGLAVLGLWLLLPLGGASDGVGDLDPVGVAYVLGAALAWALYILFGQRAGRAHGGQAVSLGMTTAAVVVAPFGLAEAGSALFAAPVLVSGLAVAIASSALPYSLEMFALRRLDRQSFGVMMSLEPAIAALAALIVLGEHLTALQWFAIACVIAASAGITLGSRRRGRAVPEGGAP</sequence>
<feature type="transmembrane region" description="Helical" evidence="6">
    <location>
        <begin position="70"/>
        <end position="90"/>
    </location>
</feature>
<feature type="transmembrane region" description="Helical" evidence="6">
    <location>
        <begin position="180"/>
        <end position="197"/>
    </location>
</feature>
<dbReference type="InterPro" id="IPR051258">
    <property type="entry name" value="Diverse_Substrate_Transporter"/>
</dbReference>
<evidence type="ECO:0000313" key="8">
    <source>
        <dbReference type="EMBL" id="VUF15013.1"/>
    </source>
</evidence>
<keyword evidence="3 6" id="KW-0812">Transmembrane</keyword>
<dbReference type="EMBL" id="CABFVH010000044">
    <property type="protein sequence ID" value="VUF15013.1"/>
    <property type="molecule type" value="Genomic_DNA"/>
</dbReference>
<evidence type="ECO:0000256" key="4">
    <source>
        <dbReference type="ARBA" id="ARBA00022989"/>
    </source>
</evidence>
<dbReference type="Pfam" id="PF00892">
    <property type="entry name" value="EamA"/>
    <property type="match status" value="1"/>
</dbReference>
<dbReference type="PANTHER" id="PTHR42920:SF5">
    <property type="entry name" value="EAMA DOMAIN-CONTAINING PROTEIN"/>
    <property type="match status" value="1"/>
</dbReference>
<feature type="transmembrane region" description="Helical" evidence="6">
    <location>
        <begin position="239"/>
        <end position="259"/>
    </location>
</feature>
<evidence type="ECO:0000256" key="1">
    <source>
        <dbReference type="ARBA" id="ARBA00004651"/>
    </source>
</evidence>
<reference evidence="8 9" key="1">
    <citation type="submission" date="2019-06" db="EMBL/GenBank/DDBJ databases">
        <authorList>
            <person name="Rodrigo-Torres L."/>
            <person name="Arahal R. D."/>
            <person name="Lucena T."/>
        </authorList>
    </citation>
    <scope>NUCLEOTIDE SEQUENCE [LARGE SCALE GENOMIC DNA]</scope>
    <source>
        <strain evidence="8 9">SW08-7</strain>
    </source>
</reference>
<keyword evidence="2" id="KW-1003">Cell membrane</keyword>
<feature type="transmembrane region" description="Helical" evidence="6">
    <location>
        <begin position="203"/>
        <end position="227"/>
    </location>
</feature>
<evidence type="ECO:0000313" key="9">
    <source>
        <dbReference type="Proteomes" id="UP000401717"/>
    </source>
</evidence>